<dbReference type="AlphaFoldDB" id="A0A067Z6J7"/>
<evidence type="ECO:0008006" key="3">
    <source>
        <dbReference type="Google" id="ProtNLM"/>
    </source>
</evidence>
<gene>
    <name evidence="1" type="ORF">GLS_c23170</name>
</gene>
<evidence type="ECO:0000313" key="2">
    <source>
        <dbReference type="Proteomes" id="UP000031656"/>
    </source>
</evidence>
<accession>A0A067Z6J7</accession>
<reference evidence="1 2" key="1">
    <citation type="journal article" date="2015" name="Appl. Microbiol. Biotechnol.">
        <title>The consequence of an additional NADH dehydrogenase paralog on the growth of Gluconobacter oxydans DSM3504.</title>
        <authorList>
            <person name="Kostner D."/>
            <person name="Luchterhand B."/>
            <person name="Junker A."/>
            <person name="Volland S."/>
            <person name="Daniel R."/>
            <person name="Buchs J."/>
            <person name="Liebl W."/>
            <person name="Ehrenreich A."/>
        </authorList>
    </citation>
    <scope>NUCLEOTIDE SEQUENCE [LARGE SCALE GENOMIC DNA]</scope>
    <source>
        <strain evidence="1">DSM 3504</strain>
    </source>
</reference>
<evidence type="ECO:0000313" key="1">
    <source>
        <dbReference type="EMBL" id="AHK72188.1"/>
    </source>
</evidence>
<sequence>MSSSDATTSVPAPSLTDAGYVAPAETDILAGVQADIGAALGGNVNPALNTPQGQLATSETAIIGDCNDQLLAVFNGIDPRNASGRMQDAIGYIYFMERLTGEDRAAFEYRRQNSVGANSTGMNASVLGNLLLVSGVTDAYVVDNPTNAETVVGGVTLPANSLYCCVAGSATAAAIGYAIFQKKSPGCSYAGSTSVTVQDPASAYGGNGPTYTVKYDVAIDTPIYFSVQITNSSAVPSDAVSQVQSALIAAFTSGEANVTPRIGSTILAGRYYCAVGDLGSWAAVEDITIGTTAAAGELKVALNINQSPSLAAANISVTLV</sequence>
<dbReference type="Proteomes" id="UP000031656">
    <property type="component" value="Chromosome"/>
</dbReference>
<proteinExistence type="predicted"/>
<dbReference type="RefSeq" id="WP_041112359.1">
    <property type="nucleotide sequence ID" value="NZ_CP004373.1"/>
</dbReference>
<dbReference type="GeneID" id="56906543"/>
<protein>
    <recommendedName>
        <fullName evidence="3">Baseplate protein J-like domain-containing protein</fullName>
    </recommendedName>
</protein>
<organism evidence="1 2">
    <name type="scientific">Gluconobacter oxydans DSM 3504</name>
    <dbReference type="NCBI Taxonomy" id="1288313"/>
    <lineage>
        <taxon>Bacteria</taxon>
        <taxon>Pseudomonadati</taxon>
        <taxon>Pseudomonadota</taxon>
        <taxon>Alphaproteobacteria</taxon>
        <taxon>Acetobacterales</taxon>
        <taxon>Acetobacteraceae</taxon>
        <taxon>Gluconobacter</taxon>
    </lineage>
</organism>
<dbReference type="HOGENOM" id="CLU_045101_1_0_5"/>
<name>A0A067Z6J7_GLUOY</name>
<dbReference type="KEGG" id="goy:GLS_c23170"/>
<dbReference type="EMBL" id="CP004373">
    <property type="protein sequence ID" value="AHK72188.1"/>
    <property type="molecule type" value="Genomic_DNA"/>
</dbReference>